<dbReference type="InterPro" id="IPR016163">
    <property type="entry name" value="Ald_DH_C"/>
</dbReference>
<dbReference type="Gene3D" id="3.40.605.10">
    <property type="entry name" value="Aldehyde Dehydrogenase, Chain A, domain 1"/>
    <property type="match status" value="1"/>
</dbReference>
<dbReference type="SUPFAM" id="SSF51730">
    <property type="entry name" value="FAD-linked oxidoreductase"/>
    <property type="match status" value="1"/>
</dbReference>
<dbReference type="InterPro" id="IPR016162">
    <property type="entry name" value="Ald_DH_N"/>
</dbReference>
<evidence type="ECO:0000259" key="4">
    <source>
        <dbReference type="Pfam" id="PF01619"/>
    </source>
</evidence>
<dbReference type="Pfam" id="PF00171">
    <property type="entry name" value="Aldedh"/>
    <property type="match status" value="1"/>
</dbReference>
<organism evidence="5 6">
    <name type="scientific">Candidatus Akkermansia intestinigallinarum</name>
    <dbReference type="NCBI Taxonomy" id="2838431"/>
    <lineage>
        <taxon>Bacteria</taxon>
        <taxon>Pseudomonadati</taxon>
        <taxon>Verrucomicrobiota</taxon>
        <taxon>Verrucomicrobiia</taxon>
        <taxon>Verrucomicrobiales</taxon>
        <taxon>Akkermansiaceae</taxon>
        <taxon>Akkermansia</taxon>
    </lineage>
</organism>
<dbReference type="AlphaFoldDB" id="A0A9D1V9T5"/>
<keyword evidence="1" id="KW-0560">Oxidoreductase</keyword>
<reference evidence="5" key="1">
    <citation type="journal article" date="2021" name="PeerJ">
        <title>Extensive microbial diversity within the chicken gut microbiome revealed by metagenomics and culture.</title>
        <authorList>
            <person name="Gilroy R."/>
            <person name="Ravi A."/>
            <person name="Getino M."/>
            <person name="Pursley I."/>
            <person name="Horton D.L."/>
            <person name="Alikhan N.F."/>
            <person name="Baker D."/>
            <person name="Gharbi K."/>
            <person name="Hall N."/>
            <person name="Watson M."/>
            <person name="Adriaenssens E.M."/>
            <person name="Foster-Nyarko E."/>
            <person name="Jarju S."/>
            <person name="Secka A."/>
            <person name="Antonio M."/>
            <person name="Oren A."/>
            <person name="Chaudhuri R.R."/>
            <person name="La Ragione R."/>
            <person name="Hildebrand F."/>
            <person name="Pallen M.J."/>
        </authorList>
    </citation>
    <scope>NUCLEOTIDE SEQUENCE</scope>
    <source>
        <strain evidence="5">14975</strain>
    </source>
</reference>
<evidence type="ECO:0000313" key="5">
    <source>
        <dbReference type="EMBL" id="HIX19248.1"/>
    </source>
</evidence>
<sequence>MAASDISFHLEQIRKRKWDDQSLARQALPLAAELQKSALRQLNSSERVLLAALSRLATEKRNRRFVRSLCSLVFFSSDLQSRSEQLRKLIAEFNGIPNLFSTMGKIRLKGAAIAPRSLQAAAMSEVRRVFQATFGELTLPPELDKASKRIRELNKAGIRSVVAPLAPDTFGNAGAEKYQRNLEGILSKQQEAGIVIDPLRLCPLLSAYSPEQGAAKLKEKLLHLLKAAGGSPSGRRLLLEAGRSDVMAIVIDAFCRVYEELPKMPAELVIELPAYLSSSQTALRDLINWASARCAKGKPPLPVAIIKGSHLMEEQQLNHLYGQRAPLSRNKLETDRRFKRLLRVAMVESKGAIVPMIGTHSCFDLAYGLLLWASSGKKGMPGILLTAGLGNHQARLLAKQGADVTLRSFATATGAEAEFEHYLITLLNELALPDGFLSAGYAVETDSMEWNKMRQHFLASIDRASDSQTGRHESATFESTGLARMLERSHIDALYHEANKAREMQPDTLQINIAGEPYTSNLTYVHRSLTVPGLVEYRFSVADYKGLRRVLNRAAEAARGEPLPAEQRAKTLLRLARVLEDACEELAGLMVKDAGYTLSQADAELRNAADACRLYARAITQDGFPDGTRPAPLGLVVVAPSPNRPVEEAVSAIAAAWVTGNVIIYKPAMASMMLGLRLCDLMRKVGMNDPALQLVPCLDNEMAHCLMSDPRVSAVIAALSPRSRRRLLEANPACHLIEADLGQCVAYLDAQCDWRQAVRDLSRAALRRSGRCVSCPHVVLVHAALCDNQHFIAALHDLVTSLTAEPGWVEGCDLGPMAAAPSEEALELLSGVEGDGEWLVQPYLATVGTQIRTPGVRINIRRDGLYARNCRNLPIIALMKVADAEEAIELQNKLSGGQMAIVYTLSNEVRKLWRKKIRVGNQGINCCPEPQPGLIPFGGWREACNGFTPKAGSVNYLTALCRWDETGRPQRRGKQRDVPFAPWEQLQPKPDPEDFTRLTAAADSISYWWTQEFSTRHLLDSKPGETTELSYKACPVCLRADDACSDADLGIALMAALRLGCDIELSCESMRPWMLRELTPLKVSVTEESRSDYLQRFSDFAKRGVRVRDCFATAETIAAAKDCGLRLDTARVVANGRIEMLHYLRELVVTRRTARYGNLLDDADTN</sequence>
<dbReference type="Gene3D" id="3.40.309.10">
    <property type="entry name" value="Aldehyde Dehydrogenase, Chain A, domain 2"/>
    <property type="match status" value="1"/>
</dbReference>
<name>A0A9D1V9T5_9BACT</name>
<dbReference type="InterPro" id="IPR016161">
    <property type="entry name" value="Ald_DH/histidinol_DH"/>
</dbReference>
<dbReference type="InterPro" id="IPR002872">
    <property type="entry name" value="Proline_DH_dom"/>
</dbReference>
<dbReference type="InterPro" id="IPR050485">
    <property type="entry name" value="Proline_metab_enzyme"/>
</dbReference>
<dbReference type="GO" id="GO:0004657">
    <property type="term" value="F:proline dehydrogenase activity"/>
    <property type="evidence" value="ECO:0007669"/>
    <property type="project" value="UniProtKB-ARBA"/>
</dbReference>
<dbReference type="GO" id="GO:0009898">
    <property type="term" value="C:cytoplasmic side of plasma membrane"/>
    <property type="evidence" value="ECO:0007669"/>
    <property type="project" value="TreeGrafter"/>
</dbReference>
<dbReference type="PANTHER" id="PTHR42862:SF1">
    <property type="entry name" value="DELTA-1-PYRROLINE-5-CARBOXYLATE DEHYDROGENASE 2, ISOFORM A-RELATED"/>
    <property type="match status" value="1"/>
</dbReference>
<dbReference type="PANTHER" id="PTHR42862">
    <property type="entry name" value="DELTA-1-PYRROLINE-5-CARBOXYLATE DEHYDROGENASE 1, ISOFORM A-RELATED"/>
    <property type="match status" value="1"/>
</dbReference>
<gene>
    <name evidence="5" type="ORF">H9862_01440</name>
</gene>
<dbReference type="Proteomes" id="UP000823964">
    <property type="component" value="Unassembled WGS sequence"/>
</dbReference>
<dbReference type="Gene3D" id="3.20.20.220">
    <property type="match status" value="1"/>
</dbReference>
<accession>A0A9D1V9T5</accession>
<reference evidence="5" key="2">
    <citation type="submission" date="2021-04" db="EMBL/GenBank/DDBJ databases">
        <authorList>
            <person name="Gilroy R."/>
        </authorList>
    </citation>
    <scope>NUCLEOTIDE SEQUENCE</scope>
    <source>
        <strain evidence="5">14975</strain>
    </source>
</reference>
<evidence type="ECO:0000256" key="2">
    <source>
        <dbReference type="ARBA" id="ARBA00023027"/>
    </source>
</evidence>
<keyword evidence="2" id="KW-0520">NAD</keyword>
<proteinExistence type="predicted"/>
<evidence type="ECO:0000256" key="1">
    <source>
        <dbReference type="ARBA" id="ARBA00023002"/>
    </source>
</evidence>
<protein>
    <submittedName>
        <fullName evidence="5">Proline dehydrogenase family protein</fullName>
    </submittedName>
</protein>
<feature type="domain" description="Aldehyde dehydrogenase" evidence="3">
    <location>
        <begin position="539"/>
        <end position="955"/>
    </location>
</feature>
<comment type="caution">
    <text evidence="5">The sequence shown here is derived from an EMBL/GenBank/DDBJ whole genome shotgun (WGS) entry which is preliminary data.</text>
</comment>
<feature type="domain" description="Proline dehydrogenase" evidence="4">
    <location>
        <begin position="147"/>
        <end position="425"/>
    </location>
</feature>
<dbReference type="InterPro" id="IPR029041">
    <property type="entry name" value="FAD-linked_oxidoreductase-like"/>
</dbReference>
<dbReference type="InterPro" id="IPR015590">
    <property type="entry name" value="Aldehyde_DH_dom"/>
</dbReference>
<dbReference type="Pfam" id="PF01619">
    <property type="entry name" value="Pro_dh"/>
    <property type="match status" value="1"/>
</dbReference>
<evidence type="ECO:0000259" key="3">
    <source>
        <dbReference type="Pfam" id="PF00171"/>
    </source>
</evidence>
<dbReference type="EMBL" id="DXFQ01000020">
    <property type="protein sequence ID" value="HIX19248.1"/>
    <property type="molecule type" value="Genomic_DNA"/>
</dbReference>
<dbReference type="GO" id="GO:0010133">
    <property type="term" value="P:L-proline catabolic process to L-glutamate"/>
    <property type="evidence" value="ECO:0007669"/>
    <property type="project" value="TreeGrafter"/>
</dbReference>
<evidence type="ECO:0000313" key="6">
    <source>
        <dbReference type="Proteomes" id="UP000823964"/>
    </source>
</evidence>
<dbReference type="SUPFAM" id="SSF53720">
    <property type="entry name" value="ALDH-like"/>
    <property type="match status" value="1"/>
</dbReference>
<dbReference type="GO" id="GO:0003842">
    <property type="term" value="F:L-glutamate gamma-semialdehyde dehydrogenase activity"/>
    <property type="evidence" value="ECO:0007669"/>
    <property type="project" value="TreeGrafter"/>
</dbReference>